<evidence type="ECO:0000313" key="3">
    <source>
        <dbReference type="EMBL" id="MBY6217347.1"/>
    </source>
</evidence>
<protein>
    <submittedName>
        <fullName evidence="3">Uncharacterized protein</fullName>
    </submittedName>
</protein>
<feature type="signal peptide" evidence="2">
    <location>
        <begin position="1"/>
        <end position="26"/>
    </location>
</feature>
<accession>A0A9Q3RZQ6</accession>
<dbReference type="Proteomes" id="UP000824927">
    <property type="component" value="Unassembled WGS sequence"/>
</dbReference>
<feature type="chain" id="PRO_5040443997" evidence="2">
    <location>
        <begin position="27"/>
        <end position="215"/>
    </location>
</feature>
<sequence>MNFTFPAKTILAATCALSLAACGGAADEASDSETEAEADTATVEVTFPESLAAFGDGYPEAGDPCRRLGEGSATVDWLDDSATLVGCPSPESAAAVGGNLVGQVEGITVLSIPTSDANEGMPSEMPVMSSPVASPTATAKPAADPGSRAALEAKCKAAVESTTGAKVTRTISGSFSEAGTLFQFEVAGAQAPWQCIGYRDGSTAGVMYTGDEGAL</sequence>
<gene>
    <name evidence="3" type="ORF">KUV31_03220</name>
</gene>
<feature type="region of interest" description="Disordered" evidence="1">
    <location>
        <begin position="120"/>
        <end position="145"/>
    </location>
</feature>
<evidence type="ECO:0000313" key="4">
    <source>
        <dbReference type="Proteomes" id="UP000824927"/>
    </source>
</evidence>
<proteinExistence type="predicted"/>
<dbReference type="AlphaFoldDB" id="A0A9Q3RZQ6"/>
<evidence type="ECO:0000256" key="2">
    <source>
        <dbReference type="SAM" id="SignalP"/>
    </source>
</evidence>
<organism evidence="3 4">
    <name type="scientific">Qipengyuania aquimaris</name>
    <dbReference type="NCBI Taxonomy" id="255984"/>
    <lineage>
        <taxon>Bacteria</taxon>
        <taxon>Pseudomonadati</taxon>
        <taxon>Pseudomonadota</taxon>
        <taxon>Alphaproteobacteria</taxon>
        <taxon>Sphingomonadales</taxon>
        <taxon>Erythrobacteraceae</taxon>
        <taxon>Qipengyuania</taxon>
    </lineage>
</organism>
<dbReference type="EMBL" id="JAHVKP010000001">
    <property type="protein sequence ID" value="MBY6217347.1"/>
    <property type="molecule type" value="Genomic_DNA"/>
</dbReference>
<reference evidence="3" key="1">
    <citation type="submission" date="2021-06" db="EMBL/GenBank/DDBJ databases">
        <title>50 bacteria genomes isolated from Dapeng, Shenzhen, China.</title>
        <authorList>
            <person name="Zheng W."/>
            <person name="Yu S."/>
            <person name="Huang Y."/>
        </authorList>
    </citation>
    <scope>NUCLEOTIDE SEQUENCE</scope>
    <source>
        <strain evidence="3">DP4N28-2</strain>
    </source>
</reference>
<dbReference type="RefSeq" id="WP_222404485.1">
    <property type="nucleotide sequence ID" value="NZ_JAHVKP010000001.1"/>
</dbReference>
<evidence type="ECO:0000256" key="1">
    <source>
        <dbReference type="SAM" id="MobiDB-lite"/>
    </source>
</evidence>
<keyword evidence="2" id="KW-0732">Signal</keyword>
<name>A0A9Q3RZQ6_9SPHN</name>
<comment type="caution">
    <text evidence="3">The sequence shown here is derived from an EMBL/GenBank/DDBJ whole genome shotgun (WGS) entry which is preliminary data.</text>
</comment>